<dbReference type="NCBIfam" id="TIGR00231">
    <property type="entry name" value="small_GTP"/>
    <property type="match status" value="1"/>
</dbReference>
<organism evidence="3 4">
    <name type="scientific">Trichobilharzia regenti</name>
    <name type="common">Nasal bird schistosome</name>
    <dbReference type="NCBI Taxonomy" id="157069"/>
    <lineage>
        <taxon>Eukaryota</taxon>
        <taxon>Metazoa</taxon>
        <taxon>Spiralia</taxon>
        <taxon>Lophotrochozoa</taxon>
        <taxon>Platyhelminthes</taxon>
        <taxon>Trematoda</taxon>
        <taxon>Digenea</taxon>
        <taxon>Strigeidida</taxon>
        <taxon>Schistosomatoidea</taxon>
        <taxon>Schistosomatidae</taxon>
        <taxon>Trichobilharzia</taxon>
    </lineage>
</organism>
<accession>A0AA85KNH5</accession>
<dbReference type="InterPro" id="IPR001806">
    <property type="entry name" value="Small_GTPase"/>
</dbReference>
<dbReference type="SMART" id="SM00173">
    <property type="entry name" value="RAS"/>
    <property type="match status" value="1"/>
</dbReference>
<dbReference type="PRINTS" id="PR00449">
    <property type="entry name" value="RASTRNSFRMNG"/>
</dbReference>
<dbReference type="GO" id="GO:0003924">
    <property type="term" value="F:GTPase activity"/>
    <property type="evidence" value="ECO:0007669"/>
    <property type="project" value="InterPro"/>
</dbReference>
<keyword evidence="3" id="KW-1185">Reference proteome</keyword>
<name>A0AA85KNH5_TRIRE</name>
<dbReference type="InterPro" id="IPR027417">
    <property type="entry name" value="P-loop_NTPase"/>
</dbReference>
<proteinExistence type="predicted"/>
<dbReference type="InterPro" id="IPR050227">
    <property type="entry name" value="Rab"/>
</dbReference>
<keyword evidence="1" id="KW-0547">Nucleotide-binding</keyword>
<dbReference type="Gene3D" id="3.40.50.300">
    <property type="entry name" value="P-loop containing nucleotide triphosphate hydrolases"/>
    <property type="match status" value="1"/>
</dbReference>
<evidence type="ECO:0000256" key="1">
    <source>
        <dbReference type="ARBA" id="ARBA00022741"/>
    </source>
</evidence>
<dbReference type="PROSITE" id="PS51419">
    <property type="entry name" value="RAB"/>
    <property type="match status" value="1"/>
</dbReference>
<dbReference type="AlphaFoldDB" id="A0AA85KNH5"/>
<dbReference type="WBParaSite" id="TREG1_99310.2">
    <property type="protein sequence ID" value="TREG1_99310.2"/>
    <property type="gene ID" value="TREG1_99310"/>
</dbReference>
<evidence type="ECO:0000313" key="3">
    <source>
        <dbReference type="Proteomes" id="UP000050795"/>
    </source>
</evidence>
<dbReference type="SMART" id="SM00174">
    <property type="entry name" value="RHO"/>
    <property type="match status" value="1"/>
</dbReference>
<sequence length="218" mass="24187">MGTTDVDCGNHESSEVDKRVKLILVGDSNVGKSSLVRAFTTKPSDLDSSSTIGTDLKLHEMWYDGQLVKLYIWDTAGTERFKNTLTPSYFRHAQGALVVYDVGCQKSFDELKTWLKMVEQHSGSRIIKLIVGNKIDLPARAVAVQKAEEYAQSVRCTYLETSAKSRVNVKEAFETLVKMLSGVQYEVKAAIRESLQKAAGNSFCEAQVKSLNHVESLS</sequence>
<evidence type="ECO:0000256" key="2">
    <source>
        <dbReference type="ARBA" id="ARBA00023134"/>
    </source>
</evidence>
<evidence type="ECO:0000313" key="4">
    <source>
        <dbReference type="WBParaSite" id="TREG1_99310.2"/>
    </source>
</evidence>
<dbReference type="GO" id="GO:0005525">
    <property type="term" value="F:GTP binding"/>
    <property type="evidence" value="ECO:0007669"/>
    <property type="project" value="UniProtKB-KW"/>
</dbReference>
<dbReference type="SMART" id="SM00175">
    <property type="entry name" value="RAB"/>
    <property type="match status" value="1"/>
</dbReference>
<reference evidence="3" key="1">
    <citation type="submission" date="2022-06" db="EMBL/GenBank/DDBJ databases">
        <authorList>
            <person name="Berger JAMES D."/>
            <person name="Berger JAMES D."/>
        </authorList>
    </citation>
    <scope>NUCLEOTIDE SEQUENCE [LARGE SCALE GENOMIC DNA]</scope>
</reference>
<protein>
    <submittedName>
        <fullName evidence="4">Uncharacterized protein</fullName>
    </submittedName>
</protein>
<dbReference type="PROSITE" id="PS51421">
    <property type="entry name" value="RAS"/>
    <property type="match status" value="1"/>
</dbReference>
<keyword evidence="2" id="KW-0342">GTP-binding</keyword>
<dbReference type="PANTHER" id="PTHR47977">
    <property type="entry name" value="RAS-RELATED PROTEIN RAB"/>
    <property type="match status" value="1"/>
</dbReference>
<dbReference type="Proteomes" id="UP000050795">
    <property type="component" value="Unassembled WGS sequence"/>
</dbReference>
<dbReference type="FunFam" id="3.40.50.300:FF:001204">
    <property type="entry name" value="Small GTP-binding protein, putative"/>
    <property type="match status" value="1"/>
</dbReference>
<dbReference type="SMART" id="SM00176">
    <property type="entry name" value="RAN"/>
    <property type="match status" value="1"/>
</dbReference>
<dbReference type="SUPFAM" id="SSF52540">
    <property type="entry name" value="P-loop containing nucleoside triphosphate hydrolases"/>
    <property type="match status" value="1"/>
</dbReference>
<dbReference type="InterPro" id="IPR005225">
    <property type="entry name" value="Small_GTP-bd"/>
</dbReference>
<dbReference type="CDD" id="cd00154">
    <property type="entry name" value="Rab"/>
    <property type="match status" value="1"/>
</dbReference>
<reference evidence="4" key="2">
    <citation type="submission" date="2023-11" db="UniProtKB">
        <authorList>
            <consortium name="WormBaseParasite"/>
        </authorList>
    </citation>
    <scope>IDENTIFICATION</scope>
</reference>
<dbReference type="Pfam" id="PF00071">
    <property type="entry name" value="Ras"/>
    <property type="match status" value="1"/>
</dbReference>